<comment type="caution">
    <text evidence="2">The sequence shown here is derived from an EMBL/GenBank/DDBJ whole genome shotgun (WGS) entry which is preliminary data.</text>
</comment>
<evidence type="ECO:0000256" key="1">
    <source>
        <dbReference type="SAM" id="MobiDB-lite"/>
    </source>
</evidence>
<dbReference type="EMBL" id="VSRR010000936">
    <property type="protein sequence ID" value="MPC21028.1"/>
    <property type="molecule type" value="Genomic_DNA"/>
</dbReference>
<feature type="region of interest" description="Disordered" evidence="1">
    <location>
        <begin position="35"/>
        <end position="63"/>
    </location>
</feature>
<evidence type="ECO:0000313" key="2">
    <source>
        <dbReference type="EMBL" id="MPC21028.1"/>
    </source>
</evidence>
<organism evidence="2 3">
    <name type="scientific">Portunus trituberculatus</name>
    <name type="common">Swimming crab</name>
    <name type="synonym">Neptunus trituberculatus</name>
    <dbReference type="NCBI Taxonomy" id="210409"/>
    <lineage>
        <taxon>Eukaryota</taxon>
        <taxon>Metazoa</taxon>
        <taxon>Ecdysozoa</taxon>
        <taxon>Arthropoda</taxon>
        <taxon>Crustacea</taxon>
        <taxon>Multicrustacea</taxon>
        <taxon>Malacostraca</taxon>
        <taxon>Eumalacostraca</taxon>
        <taxon>Eucarida</taxon>
        <taxon>Decapoda</taxon>
        <taxon>Pleocyemata</taxon>
        <taxon>Brachyura</taxon>
        <taxon>Eubrachyura</taxon>
        <taxon>Portunoidea</taxon>
        <taxon>Portunidae</taxon>
        <taxon>Portuninae</taxon>
        <taxon>Portunus</taxon>
    </lineage>
</organism>
<accession>A0A5B7DI09</accession>
<reference evidence="2 3" key="1">
    <citation type="submission" date="2019-05" db="EMBL/GenBank/DDBJ databases">
        <title>Another draft genome of Portunus trituberculatus and its Hox gene families provides insights of decapod evolution.</title>
        <authorList>
            <person name="Jeong J.-H."/>
            <person name="Song I."/>
            <person name="Kim S."/>
            <person name="Choi T."/>
            <person name="Kim D."/>
            <person name="Ryu S."/>
            <person name="Kim W."/>
        </authorList>
    </citation>
    <scope>NUCLEOTIDE SEQUENCE [LARGE SCALE GENOMIC DNA]</scope>
    <source>
        <tissue evidence="2">Muscle</tissue>
    </source>
</reference>
<name>A0A5B7DI09_PORTR</name>
<dbReference type="Proteomes" id="UP000324222">
    <property type="component" value="Unassembled WGS sequence"/>
</dbReference>
<evidence type="ECO:0000313" key="3">
    <source>
        <dbReference type="Proteomes" id="UP000324222"/>
    </source>
</evidence>
<dbReference type="AlphaFoldDB" id="A0A5B7DI09"/>
<proteinExistence type="predicted"/>
<gene>
    <name evidence="2" type="ORF">E2C01_014000</name>
</gene>
<keyword evidence="3" id="KW-1185">Reference proteome</keyword>
<protein>
    <submittedName>
        <fullName evidence="2">Uncharacterized protein</fullName>
    </submittedName>
</protein>
<feature type="compositionally biased region" description="Low complexity" evidence="1">
    <location>
        <begin position="45"/>
        <end position="54"/>
    </location>
</feature>
<sequence length="63" mass="7378">MSQFFGHTAHWYKIPYFEIHWSLIRTVLKGQRLSVGGESGAMNPTRQQQEAQTRQAEHSLDYQ</sequence>